<proteinExistence type="predicted"/>
<name>A0A644T0A3_9ZZZZ</name>
<dbReference type="EMBL" id="VSSQ01000012">
    <property type="protein sequence ID" value="MPL60316.1"/>
    <property type="molecule type" value="Genomic_DNA"/>
</dbReference>
<keyword evidence="1" id="KW-1133">Transmembrane helix</keyword>
<accession>A0A644T0A3</accession>
<reference evidence="2" key="1">
    <citation type="submission" date="2019-08" db="EMBL/GenBank/DDBJ databases">
        <authorList>
            <person name="Kucharzyk K."/>
            <person name="Murdoch R.W."/>
            <person name="Higgins S."/>
            <person name="Loffler F."/>
        </authorList>
    </citation>
    <scope>NUCLEOTIDE SEQUENCE</scope>
</reference>
<gene>
    <name evidence="2" type="ORF">SDC9_05874</name>
</gene>
<protein>
    <submittedName>
        <fullName evidence="2">Uncharacterized protein</fullName>
    </submittedName>
</protein>
<organism evidence="2">
    <name type="scientific">bioreactor metagenome</name>
    <dbReference type="NCBI Taxonomy" id="1076179"/>
    <lineage>
        <taxon>unclassified sequences</taxon>
        <taxon>metagenomes</taxon>
        <taxon>ecological metagenomes</taxon>
    </lineage>
</organism>
<keyword evidence="1" id="KW-0472">Membrane</keyword>
<sequence length="174" mass="19796">MSTSKWDWLLNIDKLIFKLAVIFIVMLVFAQLVHINDKTRMYLSKVDRLEGENITLEGNYYAEAPLQIKDSESPVGYFKSLRESRVLNLRLIKPVESQIIRVVVNGKSIDNFHKGYIMVIVYEGDYVEIDTTSYQGSVQVIVNVIGDKVEIPVDGLLLEGNNVLMPIGKVKFKS</sequence>
<evidence type="ECO:0000313" key="2">
    <source>
        <dbReference type="EMBL" id="MPL60316.1"/>
    </source>
</evidence>
<keyword evidence="1" id="KW-0812">Transmembrane</keyword>
<comment type="caution">
    <text evidence="2">The sequence shown here is derived from an EMBL/GenBank/DDBJ whole genome shotgun (WGS) entry which is preliminary data.</text>
</comment>
<evidence type="ECO:0000256" key="1">
    <source>
        <dbReference type="SAM" id="Phobius"/>
    </source>
</evidence>
<dbReference type="AlphaFoldDB" id="A0A644T0A3"/>
<feature type="transmembrane region" description="Helical" evidence="1">
    <location>
        <begin position="15"/>
        <end position="35"/>
    </location>
</feature>